<dbReference type="Proteomes" id="UP000219465">
    <property type="component" value="Unassembled WGS sequence"/>
</dbReference>
<keyword evidence="1" id="KW-0732">Signal</keyword>
<dbReference type="AlphaFoldDB" id="A0A286ICU9"/>
<reference evidence="3" key="1">
    <citation type="submission" date="2017-08" db="EMBL/GenBank/DDBJ databases">
        <authorList>
            <person name="Varghese N."/>
            <person name="Submissions S."/>
        </authorList>
    </citation>
    <scope>NUCLEOTIDE SEQUENCE [LARGE SCALE GENOMIC DNA]</scope>
    <source>
        <strain evidence="3">KCTC 23107</strain>
    </source>
</reference>
<accession>A0A286ICU9</accession>
<dbReference type="Pfam" id="PF06347">
    <property type="entry name" value="SH3_4"/>
    <property type="match status" value="2"/>
</dbReference>
<name>A0A286ICU9_9HYPH</name>
<feature type="signal peptide" evidence="1">
    <location>
        <begin position="1"/>
        <end position="19"/>
    </location>
</feature>
<sequence>MRRLSLFSAACLAMAGLTASPLIEASTSLEQGAALGTQAEAAAKGPSGLPLPRFVSLKAKRVNLRVGPGQDYAVAWLYTKAGVPMEVIQEYDNWRRVRDAEGTEGWVYQSLLSGERTAVTAPWKMGETNGEYIDMHREARSNADVIARLEPGVVVVVKACNGDWCEAQADGAGGWVQQNEIWGAYPGEAFK</sequence>
<dbReference type="EMBL" id="OCPC01000004">
    <property type="protein sequence ID" value="SOE17901.1"/>
    <property type="molecule type" value="Genomic_DNA"/>
</dbReference>
<dbReference type="InterPro" id="IPR010466">
    <property type="entry name" value="DUF1058"/>
</dbReference>
<feature type="chain" id="PRO_5012109064" evidence="1">
    <location>
        <begin position="20"/>
        <end position="191"/>
    </location>
</feature>
<evidence type="ECO:0000313" key="2">
    <source>
        <dbReference type="EMBL" id="SOE17901.1"/>
    </source>
</evidence>
<dbReference type="Gene3D" id="2.30.30.40">
    <property type="entry name" value="SH3 Domains"/>
    <property type="match status" value="1"/>
</dbReference>
<organism evidence="2 3">
    <name type="scientific">Hoeflea halophila</name>
    <dbReference type="NCBI Taxonomy" id="714899"/>
    <lineage>
        <taxon>Bacteria</taxon>
        <taxon>Pseudomonadati</taxon>
        <taxon>Pseudomonadota</taxon>
        <taxon>Alphaproteobacteria</taxon>
        <taxon>Hyphomicrobiales</taxon>
        <taxon>Rhizobiaceae</taxon>
        <taxon>Hoeflea</taxon>
    </lineage>
</organism>
<evidence type="ECO:0000256" key="1">
    <source>
        <dbReference type="SAM" id="SignalP"/>
    </source>
</evidence>
<keyword evidence="3" id="KW-1185">Reference proteome</keyword>
<evidence type="ECO:0000313" key="3">
    <source>
        <dbReference type="Proteomes" id="UP000219465"/>
    </source>
</evidence>
<protein>
    <submittedName>
        <fullName evidence="2">SH3-like domain-containing protein</fullName>
    </submittedName>
</protein>
<dbReference type="OrthoDB" id="9810773at2"/>
<proteinExistence type="predicted"/>
<gene>
    <name evidence="2" type="ORF">SAMN05877838_2806</name>
</gene>